<dbReference type="InterPro" id="IPR005144">
    <property type="entry name" value="ATP-cone_dom"/>
</dbReference>
<dbReference type="InterPro" id="IPR012833">
    <property type="entry name" value="NrdD"/>
</dbReference>
<protein>
    <submittedName>
        <fullName evidence="6">Anaerobic ribonucleoside-triphosphate reductase</fullName>
        <ecNumber evidence="6">1.17.4.2</ecNumber>
    </submittedName>
</protein>
<keyword evidence="1 3" id="KW-0547">Nucleotide-binding</keyword>
<dbReference type="Proteomes" id="UP000000253">
    <property type="component" value="Chromosome"/>
</dbReference>
<dbReference type="PANTHER" id="PTHR21075">
    <property type="entry name" value="ANAEROBIC RIBONUCLEOSIDE-TRIPHOSPHATE REDUCTASE"/>
    <property type="match status" value="1"/>
</dbReference>
<dbReference type="Pfam" id="PF13597">
    <property type="entry name" value="NRDD"/>
    <property type="match status" value="1"/>
</dbReference>
<dbReference type="HOGENOM" id="CLU_002707_0_0_2"/>
<dbReference type="GO" id="GO:0006260">
    <property type="term" value="P:DNA replication"/>
    <property type="evidence" value="ECO:0007669"/>
    <property type="project" value="InterPro"/>
</dbReference>
<keyword evidence="4" id="KW-0175">Coiled coil</keyword>
<dbReference type="PANTHER" id="PTHR21075:SF0">
    <property type="entry name" value="ANAEROBIC RIBONUCLEOSIDE-TRIPHOSPHATE REDUCTASE"/>
    <property type="match status" value="1"/>
</dbReference>
<evidence type="ECO:0000259" key="5">
    <source>
        <dbReference type="PROSITE" id="PS51161"/>
    </source>
</evidence>
<keyword evidence="6" id="KW-0560">Oxidoreductase</keyword>
<dbReference type="GO" id="GO:0005524">
    <property type="term" value="F:ATP binding"/>
    <property type="evidence" value="ECO:0007669"/>
    <property type="project" value="UniProtKB-UniRule"/>
</dbReference>
<dbReference type="PROSITE" id="PS51161">
    <property type="entry name" value="ATP_CONE"/>
    <property type="match status" value="1"/>
</dbReference>
<evidence type="ECO:0000313" key="6">
    <source>
        <dbReference type="EMBL" id="ABO35768.1"/>
    </source>
</evidence>
<dbReference type="KEGG" id="mmq:MmarC5_1471"/>
<dbReference type="GO" id="GO:0004748">
    <property type="term" value="F:ribonucleoside-diphosphate reductase activity, thioredoxin disulfide as acceptor"/>
    <property type="evidence" value="ECO:0007669"/>
    <property type="project" value="TreeGrafter"/>
</dbReference>
<dbReference type="NCBIfam" id="TIGR02487">
    <property type="entry name" value="NrdD"/>
    <property type="match status" value="1"/>
</dbReference>
<dbReference type="STRING" id="402880.MmarC5_1471"/>
<dbReference type="Pfam" id="PF03477">
    <property type="entry name" value="ATP-cone"/>
    <property type="match status" value="2"/>
</dbReference>
<accession>A4FZY4</accession>
<dbReference type="EMBL" id="CP000609">
    <property type="protein sequence ID" value="ABO35768.1"/>
    <property type="molecule type" value="Genomic_DNA"/>
</dbReference>
<evidence type="ECO:0000313" key="7">
    <source>
        <dbReference type="Proteomes" id="UP000000253"/>
    </source>
</evidence>
<dbReference type="GO" id="GO:0031250">
    <property type="term" value="C:anaerobic ribonucleoside-triphosphate reductase complex"/>
    <property type="evidence" value="ECO:0007669"/>
    <property type="project" value="TreeGrafter"/>
</dbReference>
<evidence type="ECO:0000256" key="4">
    <source>
        <dbReference type="SAM" id="Coils"/>
    </source>
</evidence>
<proteinExistence type="predicted"/>
<dbReference type="CDD" id="cd01675">
    <property type="entry name" value="RNR_III"/>
    <property type="match status" value="1"/>
</dbReference>
<keyword evidence="2 3" id="KW-0067">ATP-binding</keyword>
<dbReference type="GO" id="GO:0008998">
    <property type="term" value="F:ribonucleoside-triphosphate reductase (thioredoxin) activity"/>
    <property type="evidence" value="ECO:0007669"/>
    <property type="project" value="UniProtKB-EC"/>
</dbReference>
<gene>
    <name evidence="6" type="ordered locus">MmarC5_1471</name>
</gene>
<dbReference type="GO" id="GO:0009265">
    <property type="term" value="P:2'-deoxyribonucleotide biosynthetic process"/>
    <property type="evidence" value="ECO:0007669"/>
    <property type="project" value="TreeGrafter"/>
</dbReference>
<feature type="domain" description="ATP-cone" evidence="5">
    <location>
        <begin position="33"/>
        <end position="115"/>
    </location>
</feature>
<evidence type="ECO:0000256" key="3">
    <source>
        <dbReference type="PROSITE-ProRule" id="PRU00492"/>
    </source>
</evidence>
<evidence type="ECO:0000256" key="1">
    <source>
        <dbReference type="ARBA" id="ARBA00022741"/>
    </source>
</evidence>
<dbReference type="Gene3D" id="3.20.70.20">
    <property type="match status" value="1"/>
</dbReference>
<dbReference type="AlphaFoldDB" id="A4FZY4"/>
<sequence>MGIAILTILLIIWLTLFLGGSMIANSKYADFKINVVKRSGNEELFNVNKLVKSLLNSGVDYENIDAILSEIYSKVYNGMSTDDLKTILYKTLKEYDKKTGKSYSKKYMSENCLKIRTSEKEFEPFNKEKIVKALIQEAGADIKTAERIAVEVESEVKNLTVNYLTAPMIREIVNTKLIEHGLEEFRHKHTRLGIPVYDIVKLIERGSKDNANLMHNPESIHKWVADETMKQFALLNVFPKYIADSHMKGDIHLHDLEYAAVRTVCCQHDLRNFFKHGLKVDGTGRHTSVSKPAKHPDVALQHAAKVLSAAQCEMSGGQSIDEFNIWLAPYMRGLDYNEVRQLMQLFIYEMNQIYAARGGQVVFSSINLELEVPEFLKGEDAIKAGKVVGAYEEYDYEVKLIAEALVDVLMDGDAYGKPFLFPNVIFKLRENAFKDENKDLMIKIHELSAKWGLPYFINMLADYQYGNTNAMGCRTRLSGEWGNSIEESSLRTGNMQWYTLNLPRIAYEADGDDGRLFEILDEKLSLAKHALEIKHDISKRRLYHDNVLPFLTQEFDGEQYYRYDSTTKTFGFVGLNELLKYHVGSELHESPEALAFGIKVISHIRKYADDLKKETGLRWTVTQTPAESTAGRFAKFDHKYYPEETKSVVNGDLSDLSSIYYTNSSHVKVNADVTLGEKVNIEEKFHELCNGGHIGHFWNAEAYANPEVLMDITRKMTKTDIGFWTYTKNLSICEKCSLAMSGLKDNCTGCGSENVEKFSRITGYLQNVSNWNKAKQRELIDRKSTLPGRKV</sequence>
<dbReference type="EC" id="1.17.4.2" evidence="6"/>
<feature type="coiled-coil region" evidence="4">
    <location>
        <begin position="135"/>
        <end position="162"/>
    </location>
</feature>
<reference evidence="6 7" key="1">
    <citation type="submission" date="2007-03" db="EMBL/GenBank/DDBJ databases">
        <title>Complete sequence of chromosome of Methanococcus maripaludis C5.</title>
        <authorList>
            <consortium name="US DOE Joint Genome Institute"/>
            <person name="Copeland A."/>
            <person name="Lucas S."/>
            <person name="Lapidus A."/>
            <person name="Barry K."/>
            <person name="Glavina del Rio T."/>
            <person name="Dalin E."/>
            <person name="Tice H."/>
            <person name="Pitluck S."/>
            <person name="Chertkov O."/>
            <person name="Brettin T."/>
            <person name="Bruce D."/>
            <person name="Han C."/>
            <person name="Detter J.C."/>
            <person name="Schmutz J."/>
            <person name="Larimer F."/>
            <person name="Land M."/>
            <person name="Hauser L."/>
            <person name="Kyrpides N."/>
            <person name="Mikhailova N."/>
            <person name="Sieprawska-Lupa M."/>
            <person name="Whitman W.B."/>
            <person name="Richardson P."/>
        </authorList>
    </citation>
    <scope>NUCLEOTIDE SEQUENCE [LARGE SCALE GENOMIC DNA]</scope>
    <source>
        <strain evidence="7">C5 / ATCC BAA-1333</strain>
    </source>
</reference>
<dbReference type="eggNOG" id="arCOG03714">
    <property type="taxonomic scope" value="Archaea"/>
</dbReference>
<dbReference type="SUPFAM" id="SSF51998">
    <property type="entry name" value="PFL-like glycyl radical enzymes"/>
    <property type="match status" value="1"/>
</dbReference>
<name>A4FZY4_METM5</name>
<organism evidence="6 7">
    <name type="scientific">Methanococcus maripaludis (strain C5 / ATCC BAA-1333)</name>
    <dbReference type="NCBI Taxonomy" id="402880"/>
    <lineage>
        <taxon>Archaea</taxon>
        <taxon>Methanobacteriati</taxon>
        <taxon>Methanobacteriota</taxon>
        <taxon>Methanomada group</taxon>
        <taxon>Methanococci</taxon>
        <taxon>Methanococcales</taxon>
        <taxon>Methanococcaceae</taxon>
        <taxon>Methanococcus</taxon>
    </lineage>
</organism>
<evidence type="ECO:0000256" key="2">
    <source>
        <dbReference type="ARBA" id="ARBA00022840"/>
    </source>
</evidence>
<dbReference type="eggNOG" id="arCOG04889">
    <property type="taxonomic scope" value="Archaea"/>
</dbReference>